<gene>
    <name evidence="6" type="ORF">A2519_07670</name>
</gene>
<evidence type="ECO:0000256" key="4">
    <source>
        <dbReference type="ARBA" id="ARBA00023014"/>
    </source>
</evidence>
<evidence type="ECO:0000256" key="3">
    <source>
        <dbReference type="ARBA" id="ARBA00023004"/>
    </source>
</evidence>
<reference evidence="6 7" key="1">
    <citation type="journal article" date="2016" name="Nat. Commun.">
        <title>Thousands of microbial genomes shed light on interconnected biogeochemical processes in an aquifer system.</title>
        <authorList>
            <person name="Anantharaman K."/>
            <person name="Brown C.T."/>
            <person name="Hug L.A."/>
            <person name="Sharon I."/>
            <person name="Castelle C.J."/>
            <person name="Probst A.J."/>
            <person name="Thomas B.C."/>
            <person name="Singh A."/>
            <person name="Wilkins M.J."/>
            <person name="Karaoz U."/>
            <person name="Brodie E.L."/>
            <person name="Williams K.H."/>
            <person name="Hubbard S.S."/>
            <person name="Banfield J.F."/>
        </authorList>
    </citation>
    <scope>NUCLEOTIDE SEQUENCE [LARGE SCALE GENOMIC DNA]</scope>
</reference>
<protein>
    <recommendedName>
        <fullName evidence="5">ATPase BadF/BadG/BcrA/BcrD type domain-containing protein</fullName>
    </recommendedName>
</protein>
<dbReference type="Gene3D" id="3.30.420.40">
    <property type="match status" value="2"/>
</dbReference>
<evidence type="ECO:0000313" key="6">
    <source>
        <dbReference type="EMBL" id="OGK00799.1"/>
    </source>
</evidence>
<organism evidence="6 7">
    <name type="scientific">Candidatus Raymondbacteria bacterium RIFOXYD12_FULL_49_13</name>
    <dbReference type="NCBI Taxonomy" id="1817890"/>
    <lineage>
        <taxon>Bacteria</taxon>
        <taxon>Raymondiibacteriota</taxon>
    </lineage>
</organism>
<dbReference type="CDD" id="cd24036">
    <property type="entry name" value="ASKHA_NBD_BcrAD_BadFG_HgdC_HadI"/>
    <property type="match status" value="1"/>
</dbReference>
<evidence type="ECO:0000256" key="1">
    <source>
        <dbReference type="ARBA" id="ARBA00001966"/>
    </source>
</evidence>
<dbReference type="InterPro" id="IPR043129">
    <property type="entry name" value="ATPase_NBD"/>
</dbReference>
<dbReference type="GO" id="GO:0046872">
    <property type="term" value="F:metal ion binding"/>
    <property type="evidence" value="ECO:0007669"/>
    <property type="project" value="UniProtKB-KW"/>
</dbReference>
<keyword evidence="4" id="KW-0411">Iron-sulfur</keyword>
<dbReference type="GO" id="GO:0051536">
    <property type="term" value="F:iron-sulfur cluster binding"/>
    <property type="evidence" value="ECO:0007669"/>
    <property type="project" value="UniProtKB-KW"/>
</dbReference>
<evidence type="ECO:0000313" key="7">
    <source>
        <dbReference type="Proteomes" id="UP000179243"/>
    </source>
</evidence>
<dbReference type="AlphaFoldDB" id="A0A1F7F2B2"/>
<dbReference type="Pfam" id="PF01869">
    <property type="entry name" value="BcrAD_BadFG"/>
    <property type="match status" value="1"/>
</dbReference>
<name>A0A1F7F2B2_UNCRA</name>
<keyword evidence="3" id="KW-0408">Iron</keyword>
<dbReference type="InterPro" id="IPR051805">
    <property type="entry name" value="Dehydratase_Activator_Redct"/>
</dbReference>
<accession>A0A1F7F2B2</accession>
<dbReference type="PANTHER" id="PTHR32329">
    <property type="entry name" value="BIFUNCTIONAL PROTEIN [INCLUDES 2-HYDROXYACYL-COA DEHYDRATASE (N-TER) AND ITS ACTIVATOR DOMAIN (C_TERM)-RELATED"/>
    <property type="match status" value="1"/>
</dbReference>
<proteinExistence type="predicted"/>
<evidence type="ECO:0000256" key="2">
    <source>
        <dbReference type="ARBA" id="ARBA00022723"/>
    </source>
</evidence>
<comment type="caution">
    <text evidence="6">The sequence shown here is derived from an EMBL/GenBank/DDBJ whole genome shotgun (WGS) entry which is preliminary data.</text>
</comment>
<dbReference type="PANTHER" id="PTHR32329:SF8">
    <property type="entry name" value="ACTIVATOR OF (R)-2-HYDROXYGLUTARYL-COA DEHYDRATASE"/>
    <property type="match status" value="1"/>
</dbReference>
<sequence length="251" mass="26656">MVTAGIDMGSSTVKIAVLDGQKIIKLEVVDAASNPLETAERLLSNGADCPTVATGYGRDLLEIKHAFPTITEIKAHALGARFLFPDCSTVIDIGGQDLKIISLDKKGRVARFEMNDRCSAGTGKFLDVMARRLGYGLDVFGAAAMQGADGIVISAMCTVFAESEIIGLLNRGKNPKDIAYALHKSIAKRIESMFKRLDPVPGPVAVTGGGSRNNALIRILEQTLGMEICVHEHAQAAGALGCALYAKDIRN</sequence>
<feature type="domain" description="ATPase BadF/BadG/BcrA/BcrD type" evidence="5">
    <location>
        <begin position="5"/>
        <end position="246"/>
    </location>
</feature>
<keyword evidence="2" id="KW-0479">Metal-binding</keyword>
<dbReference type="EMBL" id="MFYX01000139">
    <property type="protein sequence ID" value="OGK00799.1"/>
    <property type="molecule type" value="Genomic_DNA"/>
</dbReference>
<dbReference type="InterPro" id="IPR002731">
    <property type="entry name" value="ATPase_BadF"/>
</dbReference>
<dbReference type="Proteomes" id="UP000179243">
    <property type="component" value="Unassembled WGS sequence"/>
</dbReference>
<dbReference type="NCBIfam" id="TIGR00241">
    <property type="entry name" value="CoA_E_activ"/>
    <property type="match status" value="1"/>
</dbReference>
<comment type="cofactor">
    <cofactor evidence="1">
        <name>[4Fe-4S] cluster</name>
        <dbReference type="ChEBI" id="CHEBI:49883"/>
    </cofactor>
</comment>
<evidence type="ECO:0000259" key="5">
    <source>
        <dbReference type="Pfam" id="PF01869"/>
    </source>
</evidence>
<dbReference type="SUPFAM" id="SSF53067">
    <property type="entry name" value="Actin-like ATPase domain"/>
    <property type="match status" value="1"/>
</dbReference>
<dbReference type="InterPro" id="IPR008275">
    <property type="entry name" value="CoA_E_activase_dom"/>
</dbReference>